<comment type="pathway">
    <text evidence="7">Protein modification; lipoprotein biosynthesis (diacylglyceryl transfer).</text>
</comment>
<dbReference type="AlphaFoldDB" id="A0A1S2L5A4"/>
<dbReference type="PANTHER" id="PTHR30589:SF0">
    <property type="entry name" value="PHOSPHATIDYLGLYCEROL--PROLIPOPROTEIN DIACYLGLYCERYL TRANSFERASE"/>
    <property type="match status" value="1"/>
</dbReference>
<dbReference type="UniPathway" id="UPA00664"/>
<protein>
    <recommendedName>
        <fullName evidence="7">Phosphatidylglycerol--prolipoprotein diacylglyceryl transferase</fullName>
        <ecNumber evidence="7">2.5.1.145</ecNumber>
    </recommendedName>
</protein>
<reference evidence="8" key="1">
    <citation type="submission" date="2016-10" db="EMBL/GenBank/DDBJ databases">
        <title>Draft genome sequences of four alkaliphilic bacteria belonging to the Anaerobacillus genus.</title>
        <authorList>
            <person name="Bassil N.M."/>
            <person name="Lloyd J.R."/>
        </authorList>
    </citation>
    <scope>NUCLEOTIDE SEQUENCE [LARGE SCALE GENOMIC DNA]</scope>
    <source>
        <strain evidence="8">NB2006</strain>
    </source>
</reference>
<feature type="transmembrane region" description="Helical" evidence="7">
    <location>
        <begin position="117"/>
        <end position="138"/>
    </location>
</feature>
<feature type="transmembrane region" description="Helical" evidence="7">
    <location>
        <begin position="43"/>
        <end position="67"/>
    </location>
</feature>
<name>A0A1S2L5A4_9BACI</name>
<sequence length="275" mass="31233">MEPLFSIGPINIYLFGMMIAIGVFVGLYYFLKVAKSKGLNEKLLLDGVLLSFIGGVLGARVVYVLVYNSAYYFSNPIEIFFIHKGGLSIHGGLVGGFLVGILYLWKNKLPVWKTLDIAAPFIILAQGISRIGCDVFGYPTASDPLWAIRVDGVMLHPVQAYEFTLNYLLFGYLWLRLKSSSYQGQVFLHYLIGFLTIRGIVEFFRENPLLFDFISVSHVMSIVGIIVVVLVMLYRKKTTKIVRPANVERYEIAKIWFYVWGLTFVSLLLYYFLQG</sequence>
<feature type="transmembrane region" description="Helical" evidence="7">
    <location>
        <begin position="158"/>
        <end position="175"/>
    </location>
</feature>
<dbReference type="GO" id="GO:0005886">
    <property type="term" value="C:plasma membrane"/>
    <property type="evidence" value="ECO:0007669"/>
    <property type="project" value="UniProtKB-SubCell"/>
</dbReference>
<keyword evidence="6 7" id="KW-0472">Membrane</keyword>
<feature type="transmembrane region" description="Helical" evidence="7">
    <location>
        <begin position="12"/>
        <end position="31"/>
    </location>
</feature>
<organism evidence="8">
    <name type="scientific">Anaerobacillus isosaccharinicus</name>
    <dbReference type="NCBI Taxonomy" id="1532552"/>
    <lineage>
        <taxon>Bacteria</taxon>
        <taxon>Bacillati</taxon>
        <taxon>Bacillota</taxon>
        <taxon>Bacilli</taxon>
        <taxon>Bacillales</taxon>
        <taxon>Bacillaceae</taxon>
        <taxon>Anaerobacillus</taxon>
    </lineage>
</organism>
<evidence type="ECO:0000256" key="7">
    <source>
        <dbReference type="HAMAP-Rule" id="MF_01147"/>
    </source>
</evidence>
<evidence type="ECO:0000256" key="3">
    <source>
        <dbReference type="ARBA" id="ARBA00022679"/>
    </source>
</evidence>
<dbReference type="Pfam" id="PF01790">
    <property type="entry name" value="LGT"/>
    <property type="match status" value="1"/>
</dbReference>
<comment type="function">
    <text evidence="7">Catalyzes the transfer of the diacylglyceryl group from phosphatidylglycerol to the sulfhydryl group of the N-terminal cysteine of a prolipoprotein, the first step in the formation of mature lipoproteins.</text>
</comment>
<accession>A0A1S2L5A4</accession>
<dbReference type="InterPro" id="IPR001640">
    <property type="entry name" value="Lgt"/>
</dbReference>
<evidence type="ECO:0000256" key="5">
    <source>
        <dbReference type="ARBA" id="ARBA00022989"/>
    </source>
</evidence>
<proteinExistence type="inferred from homology"/>
<evidence type="ECO:0000256" key="2">
    <source>
        <dbReference type="ARBA" id="ARBA00022475"/>
    </source>
</evidence>
<keyword evidence="4 7" id="KW-0812">Transmembrane</keyword>
<feature type="transmembrane region" description="Helical" evidence="7">
    <location>
        <begin position="210"/>
        <end position="234"/>
    </location>
</feature>
<dbReference type="EC" id="2.5.1.145" evidence="7"/>
<feature type="transmembrane region" description="Helical" evidence="7">
    <location>
        <begin position="255"/>
        <end position="273"/>
    </location>
</feature>
<evidence type="ECO:0000256" key="1">
    <source>
        <dbReference type="ARBA" id="ARBA00007150"/>
    </source>
</evidence>
<dbReference type="GO" id="GO:0008961">
    <property type="term" value="F:phosphatidylglycerol-prolipoprotein diacylglyceryl transferase activity"/>
    <property type="evidence" value="ECO:0007669"/>
    <property type="project" value="UniProtKB-UniRule"/>
</dbReference>
<keyword evidence="3 7" id="KW-0808">Transferase</keyword>
<feature type="transmembrane region" description="Helical" evidence="7">
    <location>
        <begin position="87"/>
        <end position="105"/>
    </location>
</feature>
<comment type="subcellular location">
    <subcellularLocation>
        <location evidence="7">Cell membrane</location>
        <topology evidence="7">Multi-pass membrane protein</topology>
    </subcellularLocation>
</comment>
<keyword evidence="2 7" id="KW-1003">Cell membrane</keyword>
<feature type="binding site" evidence="7">
    <location>
        <position position="130"/>
    </location>
    <ligand>
        <name>a 1,2-diacyl-sn-glycero-3-phospho-(1'-sn-glycerol)</name>
        <dbReference type="ChEBI" id="CHEBI:64716"/>
    </ligand>
</feature>
<evidence type="ECO:0000256" key="6">
    <source>
        <dbReference type="ARBA" id="ARBA00023136"/>
    </source>
</evidence>
<comment type="caution">
    <text evidence="8">The sequence shown here is derived from an EMBL/GenBank/DDBJ whole genome shotgun (WGS) entry which is preliminary data.</text>
</comment>
<gene>
    <name evidence="7" type="primary">lgt</name>
    <name evidence="8" type="ORF">AWH56_21045</name>
</gene>
<evidence type="ECO:0000313" key="8">
    <source>
        <dbReference type="EMBL" id="OIJ06785.1"/>
    </source>
</evidence>
<comment type="similarity">
    <text evidence="1 7">Belongs to the Lgt family.</text>
</comment>
<dbReference type="HAMAP" id="MF_01147">
    <property type="entry name" value="Lgt"/>
    <property type="match status" value="1"/>
</dbReference>
<dbReference type="EMBL" id="LQXD01000182">
    <property type="protein sequence ID" value="OIJ06785.1"/>
    <property type="molecule type" value="Genomic_DNA"/>
</dbReference>
<keyword evidence="5 7" id="KW-1133">Transmembrane helix</keyword>
<dbReference type="NCBIfam" id="TIGR00544">
    <property type="entry name" value="lgt"/>
    <property type="match status" value="1"/>
</dbReference>
<evidence type="ECO:0000256" key="4">
    <source>
        <dbReference type="ARBA" id="ARBA00022692"/>
    </source>
</evidence>
<dbReference type="PANTHER" id="PTHR30589">
    <property type="entry name" value="PROLIPOPROTEIN DIACYLGLYCERYL TRANSFERASE"/>
    <property type="match status" value="1"/>
</dbReference>
<comment type="catalytic activity">
    <reaction evidence="7">
        <text>L-cysteinyl-[prolipoprotein] + a 1,2-diacyl-sn-glycero-3-phospho-(1'-sn-glycerol) = an S-1,2-diacyl-sn-glyceryl-L-cysteinyl-[prolipoprotein] + sn-glycerol 1-phosphate + H(+)</text>
        <dbReference type="Rhea" id="RHEA:56712"/>
        <dbReference type="Rhea" id="RHEA-COMP:14679"/>
        <dbReference type="Rhea" id="RHEA-COMP:14680"/>
        <dbReference type="ChEBI" id="CHEBI:15378"/>
        <dbReference type="ChEBI" id="CHEBI:29950"/>
        <dbReference type="ChEBI" id="CHEBI:57685"/>
        <dbReference type="ChEBI" id="CHEBI:64716"/>
        <dbReference type="ChEBI" id="CHEBI:140658"/>
        <dbReference type="EC" id="2.5.1.145"/>
    </reaction>
</comment>
<dbReference type="OrthoDB" id="871140at2"/>
<feature type="transmembrane region" description="Helical" evidence="7">
    <location>
        <begin position="187"/>
        <end position="204"/>
    </location>
</feature>
<dbReference type="GO" id="GO:0042158">
    <property type="term" value="P:lipoprotein biosynthetic process"/>
    <property type="evidence" value="ECO:0007669"/>
    <property type="project" value="UniProtKB-UniRule"/>
</dbReference>